<evidence type="ECO:0000256" key="3">
    <source>
        <dbReference type="ARBA" id="ARBA00022516"/>
    </source>
</evidence>
<evidence type="ECO:0000256" key="4">
    <source>
        <dbReference type="ARBA" id="ARBA00022832"/>
    </source>
</evidence>
<dbReference type="Gene3D" id="1.10.8.400">
    <property type="entry name" value="Enoyl acyl carrier protein reductase"/>
    <property type="match status" value="1"/>
</dbReference>
<comment type="pathway">
    <text evidence="1">Lipid metabolism.</text>
</comment>
<dbReference type="Pfam" id="PF13561">
    <property type="entry name" value="adh_short_C2"/>
    <property type="match status" value="1"/>
</dbReference>
<dbReference type="Proteomes" id="UP000078200">
    <property type="component" value="Unassembled WGS sequence"/>
</dbReference>
<dbReference type="InterPro" id="IPR002347">
    <property type="entry name" value="SDR_fam"/>
</dbReference>
<keyword evidence="4" id="KW-0276">Fatty acid metabolism</keyword>
<dbReference type="FunFam" id="3.40.50.720:FF:000054">
    <property type="entry name" value="Enoyl-[acyl-carrier-protein] reductase [NADH]"/>
    <property type="match status" value="1"/>
</dbReference>
<evidence type="ECO:0000256" key="5">
    <source>
        <dbReference type="ARBA" id="ARBA00023002"/>
    </source>
</evidence>
<keyword evidence="10" id="KW-1185">Reference proteome</keyword>
<protein>
    <recommendedName>
        <fullName evidence="11">Enoyl-[acyl-carrier-protein] reductase (NADH)</fullName>
    </recommendedName>
</protein>
<dbReference type="STRING" id="7395.A0A1A9UKC2"/>
<keyword evidence="5" id="KW-0560">Oxidoreductase</keyword>
<evidence type="ECO:0000313" key="10">
    <source>
        <dbReference type="Proteomes" id="UP000078200"/>
    </source>
</evidence>
<dbReference type="InterPro" id="IPR036291">
    <property type="entry name" value="NAD(P)-bd_dom_sf"/>
</dbReference>
<keyword evidence="7" id="KW-0443">Lipid metabolism</keyword>
<dbReference type="Gene3D" id="3.40.50.720">
    <property type="entry name" value="NAD(P)-binding Rossmann-like Domain"/>
    <property type="match status" value="1"/>
</dbReference>
<dbReference type="PANTHER" id="PTHR43159:SF2">
    <property type="entry name" value="ENOYL-[ACYL-CARRIER-PROTEIN] REDUCTASE [NADH], CHLOROPLASTIC"/>
    <property type="match status" value="1"/>
</dbReference>
<name>A0A1A9UKC2_GLOAU</name>
<sequence length="249" mass="27622">MMNKYSIAYGIACAMHREKAELAFTYQNEKVKKRIENIVKKEFNSNIMLPCDVNETRSIYDLFQQLKKSWQTFDGFLHSIAHANPKNLSGSYLDSLTQEDFIHAQKISTYSFSAMSKLSKSMINAGGSIVTITYIGSSRVVPNYNIMGVAKAALEASVRYIAYSLGNQNIRVNAISAAPIKTLSSSGIKNFKKMLKNYGDINPLKKIIDIHDIGNVAAFLFSNLSSVITGETIHADGGFHIMSAIENKN</sequence>
<dbReference type="GO" id="GO:0004318">
    <property type="term" value="F:enoyl-[acyl-carrier-protein] reductase (NADH) activity"/>
    <property type="evidence" value="ECO:0007669"/>
    <property type="project" value="InterPro"/>
</dbReference>
<keyword evidence="8" id="KW-0275">Fatty acid biosynthesis</keyword>
<keyword evidence="6" id="KW-0520">NAD</keyword>
<evidence type="ECO:0000256" key="1">
    <source>
        <dbReference type="ARBA" id="ARBA00005189"/>
    </source>
</evidence>
<accession>A0A1A9UKC2</accession>
<dbReference type="PIRSF" id="PIRSF000094">
    <property type="entry name" value="Enoyl-ACP_rdct"/>
    <property type="match status" value="1"/>
</dbReference>
<evidence type="ECO:0000256" key="7">
    <source>
        <dbReference type="ARBA" id="ARBA00023098"/>
    </source>
</evidence>
<dbReference type="VEuPathDB" id="VectorBase:GAUT007505"/>
<organism evidence="9 10">
    <name type="scientific">Glossina austeni</name>
    <name type="common">Savannah tsetse fly</name>
    <dbReference type="NCBI Taxonomy" id="7395"/>
    <lineage>
        <taxon>Eukaryota</taxon>
        <taxon>Metazoa</taxon>
        <taxon>Ecdysozoa</taxon>
        <taxon>Arthropoda</taxon>
        <taxon>Hexapoda</taxon>
        <taxon>Insecta</taxon>
        <taxon>Pterygota</taxon>
        <taxon>Neoptera</taxon>
        <taxon>Endopterygota</taxon>
        <taxon>Diptera</taxon>
        <taxon>Brachycera</taxon>
        <taxon>Muscomorpha</taxon>
        <taxon>Hippoboscoidea</taxon>
        <taxon>Glossinidae</taxon>
        <taxon>Glossina</taxon>
    </lineage>
</organism>
<evidence type="ECO:0000256" key="8">
    <source>
        <dbReference type="ARBA" id="ARBA00023160"/>
    </source>
</evidence>
<dbReference type="AlphaFoldDB" id="A0A1A9UKC2"/>
<dbReference type="PANTHER" id="PTHR43159">
    <property type="entry name" value="ENOYL-[ACYL-CARRIER-PROTEIN] REDUCTASE"/>
    <property type="match status" value="1"/>
</dbReference>
<dbReference type="PRINTS" id="PR00081">
    <property type="entry name" value="GDHRDH"/>
</dbReference>
<evidence type="ECO:0000256" key="2">
    <source>
        <dbReference type="ARBA" id="ARBA00009233"/>
    </source>
</evidence>
<dbReference type="CDD" id="cd05372">
    <property type="entry name" value="ENR_SDR"/>
    <property type="match status" value="1"/>
</dbReference>
<evidence type="ECO:0000313" key="9">
    <source>
        <dbReference type="EnsemblMetazoa" id="GAUT007505-PA"/>
    </source>
</evidence>
<comment type="similarity">
    <text evidence="2">Belongs to the short-chain dehydrogenases/reductases (SDR) family. FabI subfamily.</text>
</comment>
<evidence type="ECO:0000256" key="6">
    <source>
        <dbReference type="ARBA" id="ARBA00023027"/>
    </source>
</evidence>
<evidence type="ECO:0008006" key="11">
    <source>
        <dbReference type="Google" id="ProtNLM"/>
    </source>
</evidence>
<keyword evidence="3" id="KW-0444">Lipid biosynthesis</keyword>
<proteinExistence type="inferred from homology"/>
<dbReference type="GO" id="GO:0006633">
    <property type="term" value="P:fatty acid biosynthetic process"/>
    <property type="evidence" value="ECO:0007669"/>
    <property type="project" value="UniProtKB-KW"/>
</dbReference>
<reference evidence="9" key="1">
    <citation type="submission" date="2020-05" db="UniProtKB">
        <authorList>
            <consortium name="EnsemblMetazoa"/>
        </authorList>
    </citation>
    <scope>IDENTIFICATION</scope>
    <source>
        <strain evidence="9">TTRI</strain>
    </source>
</reference>
<dbReference type="SUPFAM" id="SSF51735">
    <property type="entry name" value="NAD(P)-binding Rossmann-fold domains"/>
    <property type="match status" value="1"/>
</dbReference>
<dbReference type="EnsemblMetazoa" id="GAUT007505-RA">
    <property type="protein sequence ID" value="GAUT007505-PA"/>
    <property type="gene ID" value="GAUT007505"/>
</dbReference>
<dbReference type="InterPro" id="IPR014358">
    <property type="entry name" value="Enoyl-ACP_Rdtase_NADH"/>
</dbReference>